<dbReference type="PANTHER" id="PTHR35615:SF7">
    <property type="entry name" value="PRESENT IN THE OUTER MITOCHONDRIAL MEMBRANE PROTEOME 22"/>
    <property type="match status" value="1"/>
</dbReference>
<dbReference type="Proteomes" id="UP000674143">
    <property type="component" value="Unassembled WGS sequence"/>
</dbReference>
<evidence type="ECO:0000313" key="2">
    <source>
        <dbReference type="EMBL" id="KAG5469227.1"/>
    </source>
</evidence>
<organism evidence="2 3">
    <name type="scientific">Leishmania orientalis</name>
    <dbReference type="NCBI Taxonomy" id="2249476"/>
    <lineage>
        <taxon>Eukaryota</taxon>
        <taxon>Discoba</taxon>
        <taxon>Euglenozoa</taxon>
        <taxon>Kinetoplastea</taxon>
        <taxon>Metakinetoplastina</taxon>
        <taxon>Trypanosomatida</taxon>
        <taxon>Trypanosomatidae</taxon>
        <taxon>Leishmaniinae</taxon>
        <taxon>Leishmania</taxon>
    </lineage>
</organism>
<protein>
    <submittedName>
        <fullName evidence="2">Uncharacterized protein</fullName>
    </submittedName>
</protein>
<accession>A0A836FTX0</accession>
<evidence type="ECO:0000313" key="3">
    <source>
        <dbReference type="Proteomes" id="UP000674143"/>
    </source>
</evidence>
<dbReference type="PANTHER" id="PTHR35615">
    <property type="entry name" value="PRESENT IN THE OUTER MITOCHONDRIAL MEMBRANE PROTEOME 22-RELATED"/>
    <property type="match status" value="1"/>
</dbReference>
<reference evidence="3" key="2">
    <citation type="journal article" date="2021" name="Sci. Data">
        <title>Chromosome-scale genome sequencing, assembly and annotation of six genomes from subfamily Leishmaniinae.</title>
        <authorList>
            <person name="Almutairi H."/>
            <person name="Urbaniak M.D."/>
            <person name="Bates M.D."/>
            <person name="Jariyapan N."/>
            <person name="Kwakye-Nuako G."/>
            <person name="Thomaz Soccol V."/>
            <person name="Al-Salem W.S."/>
            <person name="Dillon R.J."/>
            <person name="Bates P.A."/>
            <person name="Gatherer D."/>
        </authorList>
    </citation>
    <scope>NUCLEOTIDE SEQUENCE [LARGE SCALE GENOMIC DNA]</scope>
</reference>
<dbReference type="GeneID" id="92358586"/>
<proteinExistence type="predicted"/>
<dbReference type="AlphaFoldDB" id="A0A836FTX0"/>
<feature type="compositionally biased region" description="Low complexity" evidence="1">
    <location>
        <begin position="143"/>
        <end position="157"/>
    </location>
</feature>
<dbReference type="SUPFAM" id="SSF52540">
    <property type="entry name" value="P-loop containing nucleoside triphosphate hydrolases"/>
    <property type="match status" value="1"/>
</dbReference>
<name>A0A836FTX0_9TRYP</name>
<comment type="caution">
    <text evidence="2">The sequence shown here is derived from an EMBL/GenBank/DDBJ whole genome shotgun (WGS) entry which is preliminary data.</text>
</comment>
<gene>
    <name evidence="2" type="ORF">LSCM4_02625</name>
</gene>
<feature type="compositionally biased region" description="Polar residues" evidence="1">
    <location>
        <begin position="175"/>
        <end position="185"/>
    </location>
</feature>
<feature type="region of interest" description="Disordered" evidence="1">
    <location>
        <begin position="143"/>
        <end position="186"/>
    </location>
</feature>
<reference evidence="3" key="1">
    <citation type="journal article" date="2021" name="Microbiol. Resour. Announc.">
        <title>LGAAP: Leishmaniinae Genome Assembly and Annotation Pipeline.</title>
        <authorList>
            <person name="Almutairi H."/>
            <person name="Urbaniak M.D."/>
            <person name="Bates M.D."/>
            <person name="Jariyapan N."/>
            <person name="Kwakye-Nuako G."/>
            <person name="Thomaz-Soccol V."/>
            <person name="Al-Salem W.S."/>
            <person name="Dillon R.J."/>
            <person name="Bates P.A."/>
            <person name="Gatherer D."/>
        </authorList>
    </citation>
    <scope>NUCLEOTIDE SEQUENCE [LARGE SCALE GENOMIC DNA]</scope>
</reference>
<dbReference type="RefSeq" id="XP_067060204.1">
    <property type="nucleotide sequence ID" value="XM_067204652.1"/>
</dbReference>
<dbReference type="EMBL" id="JAFHLR010000033">
    <property type="protein sequence ID" value="KAG5469227.1"/>
    <property type="molecule type" value="Genomic_DNA"/>
</dbReference>
<dbReference type="InterPro" id="IPR027417">
    <property type="entry name" value="P-loop_NTPase"/>
</dbReference>
<dbReference type="KEGG" id="loi:92358586"/>
<sequence length="558" mass="59026">MGGGPGGIFSGRSDDGDRNSSFLMNPYVLPPRYGSLGPGQINSCGSMGSNGFGTMWGTMMPMDSMRMIPMVLVPASSLYSAGGLYGSFASMYGLGAPMGSMYGMSPMGMMSSMYNNRNFGGVYDGGACASWLNERAGPTDSFFASSIPSNSPSGPSARKSRSNQAVDSEKGRANVTDSTPASRMNGNKANAAAISPASAKIPASAQSKGLLGTGALEVPTVTAETKKGCRGRNTVRALVVITGARSLIAAVPGTLEVVVAAADAVETAMKGPTLRELRDQWLRGHCSTLVIACGAGQYDTSLALVSVFVDACFARLKTTSTYSSVSASLVAMKDSESGQDLLKSGATYEKVRMASSPIYGPALHNVTSEEVADSAAFRALLKKSVRRIKNGKDLIVCLCVLKQLQKARDTEENLLVSALNVTLVAGNLTYLSSFKAKSTTGVSRHLFRYAFYGGSYTVCATCVAATDTAAKDSIDAVRKMSDINNTTPHSGSVKRFVDYANKKIAKYRTDLSSVTDPANKKAYEKSMKNVQQVLEDMQRLQKNPKKETAKVYSVRESV</sequence>
<evidence type="ECO:0000256" key="1">
    <source>
        <dbReference type="SAM" id="MobiDB-lite"/>
    </source>
</evidence>
<keyword evidence="3" id="KW-1185">Reference proteome</keyword>